<dbReference type="PANTHER" id="PTHR40370:SF1">
    <property type="entry name" value="DUF3074 DOMAIN-CONTAINING PROTEIN"/>
    <property type="match status" value="1"/>
</dbReference>
<gene>
    <name evidence="3" type="ORF">MKZ38_006375</name>
</gene>
<evidence type="ECO:0000256" key="1">
    <source>
        <dbReference type="SAM" id="MobiDB-lite"/>
    </source>
</evidence>
<dbReference type="Proteomes" id="UP001201980">
    <property type="component" value="Unassembled WGS sequence"/>
</dbReference>
<organism evidence="3 4">
    <name type="scientific">Zalerion maritima</name>
    <dbReference type="NCBI Taxonomy" id="339359"/>
    <lineage>
        <taxon>Eukaryota</taxon>
        <taxon>Fungi</taxon>
        <taxon>Dikarya</taxon>
        <taxon>Ascomycota</taxon>
        <taxon>Pezizomycotina</taxon>
        <taxon>Sordariomycetes</taxon>
        <taxon>Lulworthiomycetidae</taxon>
        <taxon>Lulworthiales</taxon>
        <taxon>Lulworthiaceae</taxon>
        <taxon>Zalerion</taxon>
    </lineage>
</organism>
<feature type="region of interest" description="Disordered" evidence="1">
    <location>
        <begin position="438"/>
        <end position="499"/>
    </location>
</feature>
<proteinExistence type="predicted"/>
<feature type="region of interest" description="Disordered" evidence="1">
    <location>
        <begin position="105"/>
        <end position="130"/>
    </location>
</feature>
<comment type="caution">
    <text evidence="3">The sequence shown here is derived from an EMBL/GenBank/DDBJ whole genome shotgun (WGS) entry which is preliminary data.</text>
</comment>
<evidence type="ECO:0000313" key="3">
    <source>
        <dbReference type="EMBL" id="KAJ2905129.1"/>
    </source>
</evidence>
<evidence type="ECO:0000259" key="2">
    <source>
        <dbReference type="Pfam" id="PF11274"/>
    </source>
</evidence>
<feature type="region of interest" description="Disordered" evidence="1">
    <location>
        <begin position="348"/>
        <end position="411"/>
    </location>
</feature>
<protein>
    <recommendedName>
        <fullName evidence="2">DUF3074 domain-containing protein</fullName>
    </recommendedName>
</protein>
<feature type="compositionally biased region" description="Gly residues" evidence="1">
    <location>
        <begin position="109"/>
        <end position="123"/>
    </location>
</feature>
<evidence type="ECO:0000313" key="4">
    <source>
        <dbReference type="Proteomes" id="UP001201980"/>
    </source>
</evidence>
<reference evidence="3" key="1">
    <citation type="submission" date="2022-07" db="EMBL/GenBank/DDBJ databases">
        <title>Draft genome sequence of Zalerion maritima ATCC 34329, a (micro)plastics degrading marine fungus.</title>
        <authorList>
            <person name="Paco A."/>
            <person name="Goncalves M.F.M."/>
            <person name="Rocha-Santos T.A.P."/>
            <person name="Alves A."/>
        </authorList>
    </citation>
    <scope>NUCLEOTIDE SEQUENCE</scope>
    <source>
        <strain evidence="3">ATCC 34329</strain>
    </source>
</reference>
<dbReference type="AlphaFoldDB" id="A0AAD5WWC0"/>
<feature type="domain" description="DUF3074" evidence="2">
    <location>
        <begin position="140"/>
        <end position="341"/>
    </location>
</feature>
<name>A0AAD5WWC0_9PEZI</name>
<dbReference type="EMBL" id="JAKWBI020000038">
    <property type="protein sequence ID" value="KAJ2905129.1"/>
    <property type="molecule type" value="Genomic_DNA"/>
</dbReference>
<keyword evidence="4" id="KW-1185">Reference proteome</keyword>
<accession>A0AAD5WWC0</accession>
<dbReference type="InterPro" id="IPR024500">
    <property type="entry name" value="DUF3074"/>
</dbReference>
<dbReference type="Pfam" id="PF11274">
    <property type="entry name" value="DUF3074"/>
    <property type="match status" value="1"/>
</dbReference>
<feature type="compositionally biased region" description="Basic and acidic residues" evidence="1">
    <location>
        <begin position="358"/>
        <end position="390"/>
    </location>
</feature>
<sequence>MASAQLGPLLRLRGLPSSSLPLSTAAPDELAPFIISLLSEALPFVDSVEPKVPEVVNAMVETPQNPWKLKATKKYPESDASVEIMDRTIYLAELERIQRRFSASAATGSWGGSQEGVDAGEGNGYHYSDQTDSKLKNELWCCRRSVHRDSAEKGTANWAEFRTAFRDHHAETELASTAEVVAIREAINYDHASELRVTVEGEGDWKVVAMKVLESRHHIPAPLGDRCFVGLQVVVQGLIPEAGNYSGYPTGEEQESKEFVVMHISLRDFTTHDKAELAKSKGVVKASFTSVERVRKMEGMGDIEWIMALSSDAKGVLPAWVQAKAVPGQIAKDVPLFLGWIARERETPGSGKGNFVGEKGEKRRDREREEREKTKVREERKSVLLEQKEQRRQHRASAMAVSSGSGVGGKARELVKRKSMDFMRMRRRSSMVDMRGQEGFSRWEDHDTVPVPPLPSGFATEAASGRPSSSMAPNGARNGGGNRGEGGKREGNPIVAAAA</sequence>
<dbReference type="PANTHER" id="PTHR40370">
    <property type="entry name" value="EXPRESSED PROTEIN"/>
    <property type="match status" value="1"/>
</dbReference>